<dbReference type="PANTHER" id="PTHR13806:SF31">
    <property type="entry name" value="FLOTILLIN-LIKE PROTEIN 1-RELATED"/>
    <property type="match status" value="1"/>
</dbReference>
<evidence type="ECO:0000313" key="10">
    <source>
        <dbReference type="Proteomes" id="UP000188174"/>
    </source>
</evidence>
<name>A0ABN4X7I5_9HYPH</name>
<protein>
    <recommendedName>
        <fullName evidence="8">Band 7 domain-containing protein</fullName>
    </recommendedName>
</protein>
<dbReference type="SMART" id="SM00244">
    <property type="entry name" value="PHB"/>
    <property type="match status" value="1"/>
</dbReference>
<accession>A0ABN4X7I5</accession>
<dbReference type="PANTHER" id="PTHR13806">
    <property type="entry name" value="FLOTILLIN-RELATED"/>
    <property type="match status" value="1"/>
</dbReference>
<dbReference type="Gene3D" id="3.30.479.30">
    <property type="entry name" value="Band 7 domain"/>
    <property type="match status" value="1"/>
</dbReference>
<evidence type="ECO:0000256" key="3">
    <source>
        <dbReference type="ARBA" id="ARBA00007161"/>
    </source>
</evidence>
<dbReference type="InterPro" id="IPR036013">
    <property type="entry name" value="Band_7/SPFH_dom_sf"/>
</dbReference>
<keyword evidence="5 7" id="KW-0472">Membrane</keyword>
<feature type="transmembrane region" description="Helical" evidence="7">
    <location>
        <begin position="6"/>
        <end position="30"/>
    </location>
</feature>
<comment type="similarity">
    <text evidence="3">Belongs to the band 7/mec-2 family. Flotillin subfamily.</text>
</comment>
<evidence type="ECO:0000256" key="4">
    <source>
        <dbReference type="ARBA" id="ARBA00022475"/>
    </source>
</evidence>
<dbReference type="SUPFAM" id="SSF117892">
    <property type="entry name" value="Band 7/SPFH domain"/>
    <property type="match status" value="1"/>
</dbReference>
<proteinExistence type="inferred from homology"/>
<sequence length="549" mass="59304">MEYGILILFSALLVLLAILIIVLFLSRFFVKASREVALVRTGLGGQRVILDGGLVSLPILHRVAEISMRTVRLEVVRAGERSIITQDRLRIDVTVEFYVRVEPTAEGVATAAQALGSKASRAADLTGILEGKLVDALLSVAARYTMDGLQDRRGEYVAEVAAALSERVGSNGLMLEAVSLTRLDQTPFSALDQNNAFNAVGMRRLAEVIATNRRERAEIEDSADIAVRQSHLDAAKRRLLIEQEEEQAELARRQQVSTYQALSEAETAEAQALAEGRRERASIQREADVRAEKIERDKAVREQELQSELAITAAKHDVAIRLAEKRAEESAAEVVAQERLADEAKARETVETSRATAAAERLRAVALIKAEEETSVEDARTASQADTIRTLAAAEAEASETRARGIRAEQLAKAEGEAALVAAQNDQSDAVMKMKVDVARIQTLPEVVREMVRPAEKIDSIRINHVTGFGGSSAPLGQNSGGAPVNQVVDSVLSMALQLPAIQKLGEEIGLNVGGGLERTSFGFANVAMTDADRPEPQPSSAEPDARNA</sequence>
<dbReference type="Proteomes" id="UP000188174">
    <property type="component" value="Chromosome"/>
</dbReference>
<keyword evidence="10" id="KW-1185">Reference proteome</keyword>
<comment type="subcellular location">
    <subcellularLocation>
        <location evidence="2">Cell membrane</location>
    </subcellularLocation>
    <subcellularLocation>
        <location evidence="1">Membrane</location>
        <topology evidence="1">Single-pass membrane protein</topology>
    </subcellularLocation>
</comment>
<evidence type="ECO:0000256" key="1">
    <source>
        <dbReference type="ARBA" id="ARBA00004167"/>
    </source>
</evidence>
<feature type="domain" description="Band 7" evidence="8">
    <location>
        <begin position="26"/>
        <end position="195"/>
    </location>
</feature>
<dbReference type="InterPro" id="IPR031905">
    <property type="entry name" value="Flotillin_C"/>
</dbReference>
<keyword evidence="7" id="KW-1133">Transmembrane helix</keyword>
<organism evidence="9 10">
    <name type="scientific">Roseibium algicola</name>
    <dbReference type="NCBI Taxonomy" id="2857014"/>
    <lineage>
        <taxon>Bacteria</taxon>
        <taxon>Pseudomonadati</taxon>
        <taxon>Pseudomonadota</taxon>
        <taxon>Alphaproteobacteria</taxon>
        <taxon>Hyphomicrobiales</taxon>
        <taxon>Stappiaceae</taxon>
        <taxon>Roseibium</taxon>
    </lineage>
</organism>
<dbReference type="EMBL" id="CP019630">
    <property type="protein sequence ID" value="AQQ07282.1"/>
    <property type="molecule type" value="Genomic_DNA"/>
</dbReference>
<evidence type="ECO:0000256" key="7">
    <source>
        <dbReference type="SAM" id="Phobius"/>
    </source>
</evidence>
<evidence type="ECO:0000256" key="5">
    <source>
        <dbReference type="ARBA" id="ARBA00023136"/>
    </source>
</evidence>
<evidence type="ECO:0000313" key="9">
    <source>
        <dbReference type="EMBL" id="AQQ07282.1"/>
    </source>
</evidence>
<dbReference type="Pfam" id="PF15975">
    <property type="entry name" value="Flot"/>
    <property type="match status" value="1"/>
</dbReference>
<dbReference type="InterPro" id="IPR027705">
    <property type="entry name" value="Flotillin_fam"/>
</dbReference>
<evidence type="ECO:0000259" key="8">
    <source>
        <dbReference type="SMART" id="SM00244"/>
    </source>
</evidence>
<evidence type="ECO:0000256" key="6">
    <source>
        <dbReference type="SAM" id="MobiDB-lite"/>
    </source>
</evidence>
<reference evidence="9 10" key="1">
    <citation type="submission" date="2017-02" db="EMBL/GenBank/DDBJ databases">
        <authorList>
            <person name="Jeong S."/>
        </authorList>
    </citation>
    <scope>NUCLEOTIDE SEQUENCE [LARGE SCALE GENOMIC DNA]</scope>
    <source>
        <strain evidence="9 10">RMAR6-6</strain>
    </source>
</reference>
<dbReference type="Pfam" id="PF01145">
    <property type="entry name" value="Band_7"/>
    <property type="match status" value="1"/>
</dbReference>
<feature type="region of interest" description="Disordered" evidence="6">
    <location>
        <begin position="529"/>
        <end position="549"/>
    </location>
</feature>
<keyword evidence="4" id="KW-1003">Cell membrane</keyword>
<dbReference type="InterPro" id="IPR001107">
    <property type="entry name" value="Band_7"/>
</dbReference>
<keyword evidence="7" id="KW-0812">Transmembrane</keyword>
<evidence type="ECO:0000256" key="2">
    <source>
        <dbReference type="ARBA" id="ARBA00004236"/>
    </source>
</evidence>
<gene>
    <name evidence="9" type="ORF">B0E33_10055</name>
</gene>